<evidence type="ECO:0000313" key="2">
    <source>
        <dbReference type="Proteomes" id="UP000770717"/>
    </source>
</evidence>
<gene>
    <name evidence="1" type="ORF">GDO78_008852</name>
</gene>
<organism evidence="1 2">
    <name type="scientific">Eleutherodactylus coqui</name>
    <name type="common">Puerto Rican coqui</name>
    <dbReference type="NCBI Taxonomy" id="57060"/>
    <lineage>
        <taxon>Eukaryota</taxon>
        <taxon>Metazoa</taxon>
        <taxon>Chordata</taxon>
        <taxon>Craniata</taxon>
        <taxon>Vertebrata</taxon>
        <taxon>Euteleostomi</taxon>
        <taxon>Amphibia</taxon>
        <taxon>Batrachia</taxon>
        <taxon>Anura</taxon>
        <taxon>Neobatrachia</taxon>
        <taxon>Hyloidea</taxon>
        <taxon>Eleutherodactylidae</taxon>
        <taxon>Eleutherodactylinae</taxon>
        <taxon>Eleutherodactylus</taxon>
        <taxon>Eleutherodactylus</taxon>
    </lineage>
</organism>
<accession>A0A8J6KBU9</accession>
<reference evidence="1" key="1">
    <citation type="thesis" date="2020" institute="ProQuest LLC" country="789 East Eisenhower Parkway, Ann Arbor, MI, USA">
        <title>Comparative Genomics and Chromosome Evolution.</title>
        <authorList>
            <person name="Mudd A.B."/>
        </authorList>
    </citation>
    <scope>NUCLEOTIDE SEQUENCE</scope>
    <source>
        <strain evidence="1">HN-11 Male</strain>
        <tissue evidence="1">Kidney and liver</tissue>
    </source>
</reference>
<dbReference type="EMBL" id="WNTK01000004">
    <property type="protein sequence ID" value="KAG9485975.1"/>
    <property type="molecule type" value="Genomic_DNA"/>
</dbReference>
<name>A0A8J6KBU9_ELECQ</name>
<protein>
    <submittedName>
        <fullName evidence="1">Uncharacterized protein</fullName>
    </submittedName>
</protein>
<dbReference type="Proteomes" id="UP000770717">
    <property type="component" value="Unassembled WGS sequence"/>
</dbReference>
<sequence>MIYGRRIGARMSIRPLQYSSREKERKVVVKQASSLLKNGYAVSKLVLQESAILEYPNILYTIQMQHFGLVKANSFDTISKYKEMFRKPKK</sequence>
<dbReference type="AlphaFoldDB" id="A0A8J6KBU9"/>
<keyword evidence="2" id="KW-1185">Reference proteome</keyword>
<comment type="caution">
    <text evidence="1">The sequence shown here is derived from an EMBL/GenBank/DDBJ whole genome shotgun (WGS) entry which is preliminary data.</text>
</comment>
<evidence type="ECO:0000313" key="1">
    <source>
        <dbReference type="EMBL" id="KAG9485975.1"/>
    </source>
</evidence>
<proteinExistence type="predicted"/>